<dbReference type="GO" id="GO:0030159">
    <property type="term" value="F:signaling receptor complex adaptor activity"/>
    <property type="evidence" value="ECO:0007669"/>
    <property type="project" value="TreeGrafter"/>
</dbReference>
<dbReference type="GO" id="GO:0005737">
    <property type="term" value="C:cytoplasm"/>
    <property type="evidence" value="ECO:0007669"/>
    <property type="project" value="TreeGrafter"/>
</dbReference>
<organism evidence="2 3">
    <name type="scientific">Phyllotreta striolata</name>
    <name type="common">Striped flea beetle</name>
    <name type="synonym">Crioceris striolata</name>
    <dbReference type="NCBI Taxonomy" id="444603"/>
    <lineage>
        <taxon>Eukaryota</taxon>
        <taxon>Metazoa</taxon>
        <taxon>Ecdysozoa</taxon>
        <taxon>Arthropoda</taxon>
        <taxon>Hexapoda</taxon>
        <taxon>Insecta</taxon>
        <taxon>Pterygota</taxon>
        <taxon>Neoptera</taxon>
        <taxon>Endopterygota</taxon>
        <taxon>Coleoptera</taxon>
        <taxon>Polyphaga</taxon>
        <taxon>Cucujiformia</taxon>
        <taxon>Chrysomeloidea</taxon>
        <taxon>Chrysomelidae</taxon>
        <taxon>Galerucinae</taxon>
        <taxon>Alticini</taxon>
        <taxon>Phyllotreta</taxon>
    </lineage>
</organism>
<reference evidence="2" key="1">
    <citation type="submission" date="2022-01" db="EMBL/GenBank/DDBJ databases">
        <authorList>
            <person name="King R."/>
        </authorList>
    </citation>
    <scope>NUCLEOTIDE SEQUENCE</scope>
</reference>
<feature type="coiled-coil region" evidence="1">
    <location>
        <begin position="265"/>
        <end position="292"/>
    </location>
</feature>
<name>A0A9N9XP77_PHYSR</name>
<dbReference type="Proteomes" id="UP001153712">
    <property type="component" value="Chromosome 2"/>
</dbReference>
<dbReference type="OrthoDB" id="10256043at2759"/>
<evidence type="ECO:0000313" key="2">
    <source>
        <dbReference type="EMBL" id="CAG9859087.1"/>
    </source>
</evidence>
<dbReference type="PANTHER" id="PTHR13886:SF4">
    <property type="entry name" value="JNK-INTERACTING PROTEIN 3"/>
    <property type="match status" value="1"/>
</dbReference>
<dbReference type="GO" id="GO:0005078">
    <property type="term" value="F:MAP-kinase scaffold activity"/>
    <property type="evidence" value="ECO:0007669"/>
    <property type="project" value="InterPro"/>
</dbReference>
<sequence length="355" mass="42590">MPVEEFKILSKEDRLIKRLPSESSVPQVIRNKLPDLNDVLNIQNQDKLTKSPKNLEGNLQPSPVLISLYLEFKKVVSKCDESIRKKLTPLMVNVLECINTAYQVNRDFNFRIQLLETDNHQLIQQCTKLQNAEREYYDYKIHIQKELKDMLNKLEVYRNNAYLFEMRHKNILEYSRGLEEQSRQMRKEHNILQQKYVKLFRHYVVCTEKSELPDILEEDLYIVKQLFERKTKENKQTPNKPTKPAIITRAEVHRENTDEKYNVMISKLKKQITELQGEIKKYKYKLNAQRNEMDYRTRRIYYKADVARYFIVRKRFYVGLEEPVEWTSIIDPSAWVVENFTNYSNVIAIPKRLCN</sequence>
<dbReference type="EMBL" id="OU900095">
    <property type="protein sequence ID" value="CAG9859087.1"/>
    <property type="molecule type" value="Genomic_DNA"/>
</dbReference>
<evidence type="ECO:0000313" key="3">
    <source>
        <dbReference type="Proteomes" id="UP001153712"/>
    </source>
</evidence>
<keyword evidence="3" id="KW-1185">Reference proteome</keyword>
<dbReference type="InterPro" id="IPR039911">
    <property type="entry name" value="JIP3/JIP4"/>
</dbReference>
<dbReference type="AlphaFoldDB" id="A0A9N9XP77"/>
<gene>
    <name evidence="2" type="ORF">PHYEVI_LOCUS5463</name>
</gene>
<dbReference type="GO" id="GO:0016192">
    <property type="term" value="P:vesicle-mediated transport"/>
    <property type="evidence" value="ECO:0007669"/>
    <property type="project" value="TreeGrafter"/>
</dbReference>
<dbReference type="GO" id="GO:0008432">
    <property type="term" value="F:JUN kinase binding"/>
    <property type="evidence" value="ECO:0007669"/>
    <property type="project" value="TreeGrafter"/>
</dbReference>
<dbReference type="PANTHER" id="PTHR13886">
    <property type="entry name" value="JNK/SAPK-ASSOCIATED PROTEIN"/>
    <property type="match status" value="1"/>
</dbReference>
<feature type="coiled-coil region" evidence="1">
    <location>
        <begin position="112"/>
        <end position="195"/>
    </location>
</feature>
<proteinExistence type="predicted"/>
<evidence type="ECO:0000256" key="1">
    <source>
        <dbReference type="SAM" id="Coils"/>
    </source>
</evidence>
<protein>
    <submittedName>
        <fullName evidence="2">Uncharacterized protein</fullName>
    </submittedName>
</protein>
<accession>A0A9N9XP77</accession>
<keyword evidence="1" id="KW-0175">Coiled coil</keyword>
<dbReference type="GO" id="GO:0019894">
    <property type="term" value="F:kinesin binding"/>
    <property type="evidence" value="ECO:0007669"/>
    <property type="project" value="TreeGrafter"/>
</dbReference>